<dbReference type="Pfam" id="PF14815">
    <property type="entry name" value="NUDIX_4"/>
    <property type="match status" value="1"/>
</dbReference>
<dbReference type="GO" id="GO:0051539">
    <property type="term" value="F:4 iron, 4 sulfur cluster binding"/>
    <property type="evidence" value="ECO:0007669"/>
    <property type="project" value="UniProtKB-UniRule"/>
</dbReference>
<dbReference type="CDD" id="cd03431">
    <property type="entry name" value="NUDIX_DNA_Glycosylase_C-MutY"/>
    <property type="match status" value="1"/>
</dbReference>
<dbReference type="PROSITE" id="PS01155">
    <property type="entry name" value="ENDONUCLEASE_III_2"/>
    <property type="match status" value="1"/>
</dbReference>
<dbReference type="Gene3D" id="3.90.79.10">
    <property type="entry name" value="Nucleoside Triphosphate Pyrophosphohydrolase"/>
    <property type="match status" value="1"/>
</dbReference>
<evidence type="ECO:0000313" key="17">
    <source>
        <dbReference type="Proteomes" id="UP000013026"/>
    </source>
</evidence>
<dbReference type="InterPro" id="IPR003651">
    <property type="entry name" value="Endonuclease3_FeS-loop_motif"/>
</dbReference>
<keyword evidence="7" id="KW-0479">Metal-binding</keyword>
<dbReference type="InterPro" id="IPR023170">
    <property type="entry name" value="HhH_base_excis_C"/>
</dbReference>
<evidence type="ECO:0000256" key="2">
    <source>
        <dbReference type="ARBA" id="ARBA00002933"/>
    </source>
</evidence>
<evidence type="ECO:0000256" key="10">
    <source>
        <dbReference type="ARBA" id="ARBA00023004"/>
    </source>
</evidence>
<evidence type="ECO:0000256" key="7">
    <source>
        <dbReference type="ARBA" id="ARBA00022723"/>
    </source>
</evidence>
<evidence type="ECO:0000313" key="16">
    <source>
        <dbReference type="EMBL" id="AGK04974.1"/>
    </source>
</evidence>
<dbReference type="InterPro" id="IPR044298">
    <property type="entry name" value="MIG/MutY"/>
</dbReference>
<evidence type="ECO:0000259" key="15">
    <source>
        <dbReference type="SMART" id="SM00478"/>
    </source>
</evidence>
<dbReference type="GO" id="GO:0035485">
    <property type="term" value="F:adenine/guanine mispair binding"/>
    <property type="evidence" value="ECO:0007669"/>
    <property type="project" value="TreeGrafter"/>
</dbReference>
<protein>
    <recommendedName>
        <fullName evidence="5 14">Adenine DNA glycosylase</fullName>
        <ecNumber evidence="4 14">3.2.2.31</ecNumber>
    </recommendedName>
</protein>
<reference evidence="16 17" key="1">
    <citation type="submission" date="2013-04" db="EMBL/GenBank/DDBJ databases">
        <authorList>
            <person name="Chin J."/>
            <person name="Alexander D.H."/>
            <person name="Marks P."/>
            <person name="Korlach J."/>
            <person name="Clum A."/>
            <person name="Copeland A."/>
        </authorList>
    </citation>
    <scope>NUCLEOTIDE SEQUENCE [LARGE SCALE GENOMIC DNA]</scope>
    <source>
        <strain evidence="17">ATCC 35948 / DSM 1279 / VKM B-1258 / 21</strain>
    </source>
</reference>
<dbReference type="EC" id="3.2.2.31" evidence="4 14"/>
<evidence type="ECO:0000256" key="13">
    <source>
        <dbReference type="ARBA" id="ARBA00023295"/>
    </source>
</evidence>
<sequence length="336" mass="36897">MVLDLLMSSDLHSALLTWYQRHQRRLPWRGEPDPYRVLLSEVLLQQTRVEQAIPYYHRFLQRFPTLEALAQAEQEAVLQVWQGCGYYTRARNLHRLAQQVVAAGGVLPQSARGLRALPGIGPYTAAAVASIAFGEPAAAVDGNVRRVLSRLLAWEHPTPKQVQEAADALLSALVQQKDARPGDWNQALMELGATVCTPQNPGCGGCPVAAFCQGKASPAHYPASRVRKQKSLELVALVLQGPEGVYLEQRQGPVLGGLWGVPMEEGPGALERLLARFGLDSAELVGPVRHEFTHRKLHIRVYRAPWVAGENPVRRPLSRLDQKILALAGASPTQPV</sequence>
<dbReference type="InterPro" id="IPR005760">
    <property type="entry name" value="A/G_AdeGlyc_MutY"/>
</dbReference>
<dbReference type="Pfam" id="PF00730">
    <property type="entry name" value="HhH-GPD"/>
    <property type="match status" value="1"/>
</dbReference>
<dbReference type="Gene3D" id="1.10.1670.10">
    <property type="entry name" value="Helix-hairpin-Helix base-excision DNA repair enzymes (C-terminal)"/>
    <property type="match status" value="1"/>
</dbReference>
<dbReference type="SMART" id="SM00478">
    <property type="entry name" value="ENDO3c"/>
    <property type="match status" value="1"/>
</dbReference>
<dbReference type="NCBIfam" id="TIGR01084">
    <property type="entry name" value="mutY"/>
    <property type="match status" value="1"/>
</dbReference>
<evidence type="ECO:0000256" key="12">
    <source>
        <dbReference type="ARBA" id="ARBA00023204"/>
    </source>
</evidence>
<feature type="domain" description="HhH-GPD" evidence="15">
    <location>
        <begin position="43"/>
        <end position="194"/>
    </location>
</feature>
<comment type="catalytic activity">
    <reaction evidence="1 14">
        <text>Hydrolyzes free adenine bases from 7,8-dihydro-8-oxoguanine:adenine mismatched double-stranded DNA, leaving an apurinic site.</text>
        <dbReference type="EC" id="3.2.2.31"/>
    </reaction>
</comment>
<keyword evidence="9" id="KW-0378">Hydrolase</keyword>
<dbReference type="InterPro" id="IPR011257">
    <property type="entry name" value="DNA_glycosylase"/>
</dbReference>
<dbReference type="KEGG" id="mre:K649_08395"/>
<dbReference type="PATRIC" id="fig|504728.9.peg.1730"/>
<dbReference type="SUPFAM" id="SSF48150">
    <property type="entry name" value="DNA-glycosylase"/>
    <property type="match status" value="1"/>
</dbReference>
<dbReference type="SMART" id="SM00525">
    <property type="entry name" value="FES"/>
    <property type="match status" value="1"/>
</dbReference>
<dbReference type="EMBL" id="CP005385">
    <property type="protein sequence ID" value="AGK04974.1"/>
    <property type="molecule type" value="Genomic_DNA"/>
</dbReference>
<evidence type="ECO:0000256" key="8">
    <source>
        <dbReference type="ARBA" id="ARBA00022763"/>
    </source>
</evidence>
<keyword evidence="8 14" id="KW-0227">DNA damage</keyword>
<evidence type="ECO:0000256" key="6">
    <source>
        <dbReference type="ARBA" id="ARBA00022485"/>
    </source>
</evidence>
<comment type="function">
    <text evidence="2">Adenine glycosylase active on G-A mispairs. MutY also corrects error-prone DNA synthesis past GO lesions which are due to the oxidatively damaged form of guanine: 7,8-dihydro-8-oxoguanine (8-oxo-dGTP).</text>
</comment>
<dbReference type="InterPro" id="IPR029119">
    <property type="entry name" value="MutY_C"/>
</dbReference>
<evidence type="ECO:0000256" key="5">
    <source>
        <dbReference type="ARBA" id="ARBA00022023"/>
    </source>
</evidence>
<organism evidence="16 17">
    <name type="scientific">Meiothermus ruber (strain ATCC 35948 / DSM 1279 / VKM B-1258 / 21)</name>
    <name type="common">Thermus ruber</name>
    <dbReference type="NCBI Taxonomy" id="504728"/>
    <lineage>
        <taxon>Bacteria</taxon>
        <taxon>Thermotogati</taxon>
        <taxon>Deinococcota</taxon>
        <taxon>Deinococci</taxon>
        <taxon>Thermales</taxon>
        <taxon>Thermaceae</taxon>
        <taxon>Meiothermus</taxon>
    </lineage>
</organism>
<comment type="similarity">
    <text evidence="3 14">Belongs to the Nth/MutY family.</text>
</comment>
<evidence type="ECO:0000256" key="3">
    <source>
        <dbReference type="ARBA" id="ARBA00008343"/>
    </source>
</evidence>
<comment type="cofactor">
    <cofactor evidence="14">
        <name>[4Fe-4S] cluster</name>
        <dbReference type="ChEBI" id="CHEBI:49883"/>
    </cofactor>
    <text evidence="14">Binds 1 [4Fe-4S] cluster.</text>
</comment>
<dbReference type="FunFam" id="1.10.340.30:FF:000002">
    <property type="entry name" value="Adenine DNA glycosylase"/>
    <property type="match status" value="1"/>
</dbReference>
<dbReference type="CDD" id="cd00056">
    <property type="entry name" value="ENDO3c"/>
    <property type="match status" value="1"/>
</dbReference>
<evidence type="ECO:0000256" key="14">
    <source>
        <dbReference type="RuleBase" id="RU365096"/>
    </source>
</evidence>
<dbReference type="PANTHER" id="PTHR42944:SF1">
    <property type="entry name" value="ADENINE DNA GLYCOSYLASE"/>
    <property type="match status" value="1"/>
</dbReference>
<keyword evidence="12" id="KW-0234">DNA repair</keyword>
<dbReference type="InterPro" id="IPR003265">
    <property type="entry name" value="HhH-GPD_domain"/>
</dbReference>
<evidence type="ECO:0000256" key="4">
    <source>
        <dbReference type="ARBA" id="ARBA00012045"/>
    </source>
</evidence>
<dbReference type="SUPFAM" id="SSF55811">
    <property type="entry name" value="Nudix"/>
    <property type="match status" value="1"/>
</dbReference>
<gene>
    <name evidence="16" type="ORF">K649_08395</name>
</gene>
<accession>M9XDI6</accession>
<keyword evidence="10 14" id="KW-0408">Iron</keyword>
<dbReference type="PANTHER" id="PTHR42944">
    <property type="entry name" value="ADENINE DNA GLYCOSYLASE"/>
    <property type="match status" value="1"/>
</dbReference>
<evidence type="ECO:0000256" key="11">
    <source>
        <dbReference type="ARBA" id="ARBA00023014"/>
    </source>
</evidence>
<evidence type="ECO:0000256" key="1">
    <source>
        <dbReference type="ARBA" id="ARBA00000843"/>
    </source>
</evidence>
<name>M9XDI6_MEIRD</name>
<dbReference type="Gene3D" id="1.10.340.30">
    <property type="entry name" value="Hypothetical protein, domain 2"/>
    <property type="match status" value="1"/>
</dbReference>
<keyword evidence="13 14" id="KW-0326">Glycosidase</keyword>
<dbReference type="InterPro" id="IPR015797">
    <property type="entry name" value="NUDIX_hydrolase-like_dom_sf"/>
</dbReference>
<dbReference type="Proteomes" id="UP000013026">
    <property type="component" value="Chromosome"/>
</dbReference>
<evidence type="ECO:0000256" key="9">
    <source>
        <dbReference type="ARBA" id="ARBA00022801"/>
    </source>
</evidence>
<dbReference type="GO" id="GO:0006284">
    <property type="term" value="P:base-excision repair"/>
    <property type="evidence" value="ECO:0007669"/>
    <property type="project" value="UniProtKB-UniRule"/>
</dbReference>
<keyword evidence="6" id="KW-0004">4Fe-4S</keyword>
<dbReference type="GO" id="GO:0032357">
    <property type="term" value="F:oxidized purine DNA binding"/>
    <property type="evidence" value="ECO:0007669"/>
    <property type="project" value="TreeGrafter"/>
</dbReference>
<keyword evidence="11" id="KW-0411">Iron-sulfur</keyword>
<dbReference type="PROSITE" id="PS00764">
    <property type="entry name" value="ENDONUCLEASE_III_1"/>
    <property type="match status" value="1"/>
</dbReference>
<dbReference type="InterPro" id="IPR004036">
    <property type="entry name" value="Endonuclease-III-like_CS2"/>
</dbReference>
<dbReference type="STRING" id="504728.K649_08395"/>
<dbReference type="GO" id="GO:0006298">
    <property type="term" value="P:mismatch repair"/>
    <property type="evidence" value="ECO:0007669"/>
    <property type="project" value="TreeGrafter"/>
</dbReference>
<dbReference type="AlphaFoldDB" id="M9XDI6"/>
<dbReference type="InterPro" id="IPR004035">
    <property type="entry name" value="Endouclease-III_FeS-bd_BS"/>
</dbReference>
<dbReference type="GO" id="GO:0046872">
    <property type="term" value="F:metal ion binding"/>
    <property type="evidence" value="ECO:0007669"/>
    <property type="project" value="UniProtKB-UniRule"/>
</dbReference>
<dbReference type="eggNOG" id="COG1194">
    <property type="taxonomic scope" value="Bacteria"/>
</dbReference>
<dbReference type="GO" id="GO:0000701">
    <property type="term" value="F:purine-specific mismatch base pair DNA N-glycosylase activity"/>
    <property type="evidence" value="ECO:0007669"/>
    <property type="project" value="UniProtKB-EC"/>
</dbReference>
<proteinExistence type="inferred from homology"/>
<dbReference type="GO" id="GO:0034039">
    <property type="term" value="F:8-oxo-7,8-dihydroguanine DNA N-glycosylase activity"/>
    <property type="evidence" value="ECO:0007669"/>
    <property type="project" value="TreeGrafter"/>
</dbReference>